<evidence type="ECO:0000313" key="2">
    <source>
        <dbReference type="EMBL" id="KAJ8868954.1"/>
    </source>
</evidence>
<proteinExistence type="predicted"/>
<reference evidence="2 3" key="1">
    <citation type="submission" date="2023-02" db="EMBL/GenBank/DDBJ databases">
        <title>LHISI_Scaffold_Assembly.</title>
        <authorList>
            <person name="Stuart O.P."/>
            <person name="Cleave R."/>
            <person name="Magrath M.J.L."/>
            <person name="Mikheyev A.S."/>
        </authorList>
    </citation>
    <scope>NUCLEOTIDE SEQUENCE [LARGE SCALE GENOMIC DNA]</scope>
    <source>
        <strain evidence="2">Daus_M_001</strain>
        <tissue evidence="2">Leg muscle</tissue>
    </source>
</reference>
<dbReference type="Proteomes" id="UP001159363">
    <property type="component" value="Chromosome 13"/>
</dbReference>
<feature type="compositionally biased region" description="Basic and acidic residues" evidence="1">
    <location>
        <begin position="341"/>
        <end position="352"/>
    </location>
</feature>
<dbReference type="EMBL" id="JARBHB010000014">
    <property type="protein sequence ID" value="KAJ8868954.1"/>
    <property type="molecule type" value="Genomic_DNA"/>
</dbReference>
<feature type="region of interest" description="Disordered" evidence="1">
    <location>
        <begin position="669"/>
        <end position="767"/>
    </location>
</feature>
<comment type="caution">
    <text evidence="2">The sequence shown here is derived from an EMBL/GenBank/DDBJ whole genome shotgun (WGS) entry which is preliminary data.</text>
</comment>
<sequence>MKDLVYESPVELEEDLLARIMAAADRGLPGIGDRVYQNMVRRYRVCVDVAARHNEPFLRGRGQHVMRWCFVCCGETIHHGSQTFNGVAIPERAGASLRNCLKQPELSSITGCVILTWTFLARVRSNAICSILVKDTSLSRRYKNTASPNKKQDRGKSKSIFQACFTPKRIRRTPTGRHDKMASRLEIRTGFNPQLRGRSVRSRFPRFMHGIKKAKLALKSSAPSLPCAFTMRLSRGKIPLCRLSKVLSYTKASTTGHSMTQGTRNRVALRRDDRCLAIVNLIAHTMVPRAHALVSHVDHRITTTFFQRTPDHKTKDEVDRLFVFCACTPTLTYPKGTPLSKSRDQEEERFGKESAMTFVRDPSQHSPGVISDNHGKTKSGRPDRDSNPGPPECESSVTRLGILEVRWHYWSRVEPRSAGHLNQKRASSEGPCSTLSSPRPMALHARPSAVNFREVKDKTRSSEFLLRPPSPPTTSSSAFHSQGHHAERHSPVYGKKKEVALAHSIPVLCASNVLELWAVHSFTNDYAKCSARDKNLMTAFDRFSEKYSCTVPIQNCGVLKCHYIVDEIRMRVDNDTVRLGNFERKLPIGRSRSNPVVRGSLPKGAQQNVISTHDVGPRARSVKKHCLMPDIRTQRCDASAAKDRNALPFSTTTLFMTNQPHSVSSMAFQHSNVKPKSTDAGSCKGTRRNRVPALGGQSHRDRTHDLPNASLNTTAACRNRRSSGTTSEYEGGGNGRSTRKPTDQRHRLARPPLAKIRVDRPGIEPGSRRWKTISLTVQPPRRSGKREIPEKTRLPAASSGILACKNPGATPPGNGTLVSVVTGIGVKSRGVGEEEHNVSVGRKVKGRDLPRSPSSNSVLVRHVYAQFANKLVPDRLLVSPQLFLYRPRWCRGTNTLDVFGTDPGSVPAPVILIPVFQELSRRIQVNSGTTAFLFPAARKMIVPTNNLLSLIVSVSQCTASRYCYIALWFKWQDRHVPLFIEAYKRYECSWNSKYSDYSKSDVREKTPAMERNLPRLERRKEVELVQTMFTCHHYSGSKKLVCSYAICALQNEASSNLKVRFKTCGETANRPTPSRFALLIGPATKSTKPRRADPRPRIYDAFRSIDFLTRGPRSQNE</sequence>
<name>A0ABQ9G949_9NEOP</name>
<feature type="region of interest" description="Disordered" evidence="1">
    <location>
        <begin position="417"/>
        <end position="441"/>
    </location>
</feature>
<evidence type="ECO:0000256" key="1">
    <source>
        <dbReference type="SAM" id="MobiDB-lite"/>
    </source>
</evidence>
<keyword evidence="3" id="KW-1185">Reference proteome</keyword>
<protein>
    <submittedName>
        <fullName evidence="2">Uncharacterized protein</fullName>
    </submittedName>
</protein>
<organism evidence="2 3">
    <name type="scientific">Dryococelus australis</name>
    <dbReference type="NCBI Taxonomy" id="614101"/>
    <lineage>
        <taxon>Eukaryota</taxon>
        <taxon>Metazoa</taxon>
        <taxon>Ecdysozoa</taxon>
        <taxon>Arthropoda</taxon>
        <taxon>Hexapoda</taxon>
        <taxon>Insecta</taxon>
        <taxon>Pterygota</taxon>
        <taxon>Neoptera</taxon>
        <taxon>Polyneoptera</taxon>
        <taxon>Phasmatodea</taxon>
        <taxon>Verophasmatodea</taxon>
        <taxon>Anareolatae</taxon>
        <taxon>Phasmatidae</taxon>
        <taxon>Eurycanthinae</taxon>
        <taxon>Dryococelus</taxon>
    </lineage>
</organism>
<accession>A0ABQ9G949</accession>
<gene>
    <name evidence="2" type="ORF">PR048_030495</name>
</gene>
<evidence type="ECO:0000313" key="3">
    <source>
        <dbReference type="Proteomes" id="UP001159363"/>
    </source>
</evidence>
<feature type="region of interest" description="Disordered" evidence="1">
    <location>
        <begin position="335"/>
        <end position="397"/>
    </location>
</feature>
<feature type="region of interest" description="Disordered" evidence="1">
    <location>
        <begin position="460"/>
        <end position="490"/>
    </location>
</feature>